<feature type="transmembrane region" description="Helical" evidence="1">
    <location>
        <begin position="130"/>
        <end position="157"/>
    </location>
</feature>
<dbReference type="Proteomes" id="UP001152867">
    <property type="component" value="Unassembled WGS sequence"/>
</dbReference>
<name>A0ABT6D777_9LACO</name>
<feature type="transmembrane region" description="Helical" evidence="1">
    <location>
        <begin position="34"/>
        <end position="55"/>
    </location>
</feature>
<reference evidence="2" key="1">
    <citation type="submission" date="2022-06" db="EMBL/GenBank/DDBJ databases">
        <title>Antifungal cultures and metabolites of lactic acid bacteria for use in dairy fermentations.</title>
        <authorList>
            <person name="Zhao Z."/>
            <person name="Gaenzle M."/>
        </authorList>
    </citation>
    <scope>NUCLEOTIDE SEQUENCE</scope>
    <source>
        <strain evidence="2">FUA3126</strain>
    </source>
</reference>
<keyword evidence="3" id="KW-1185">Reference proteome</keyword>
<evidence type="ECO:0000313" key="3">
    <source>
        <dbReference type="Proteomes" id="UP001152867"/>
    </source>
</evidence>
<proteinExistence type="predicted"/>
<dbReference type="EMBL" id="JANDJP010000001">
    <property type="protein sequence ID" value="MDF9912993.1"/>
    <property type="molecule type" value="Genomic_DNA"/>
</dbReference>
<sequence length="161" mass="18504">MSKTKRNMLINTSVWTIILLELLVLTYTRSSINFIGWLLVLFILTILSMTQANFAPNHHVKFFDLKGTRQPLNMLPADEREWHVMQKADYVSTNVTLILLSVPLGTAFMLPKIAQDAADSVIPNLFSLDALSFIIVCLIVMILLVKKWTYLFMYVLLEQRN</sequence>
<feature type="transmembrane region" description="Helical" evidence="1">
    <location>
        <begin position="9"/>
        <end position="28"/>
    </location>
</feature>
<evidence type="ECO:0000313" key="2">
    <source>
        <dbReference type="EMBL" id="MDF9912993.1"/>
    </source>
</evidence>
<dbReference type="RefSeq" id="WP_178942535.1">
    <property type="nucleotide sequence ID" value="NZ_JAIWJF010000006.1"/>
</dbReference>
<organism evidence="2 3">
    <name type="scientific">Furfurilactobacillus milii</name>
    <dbReference type="NCBI Taxonomy" id="2888272"/>
    <lineage>
        <taxon>Bacteria</taxon>
        <taxon>Bacillati</taxon>
        <taxon>Bacillota</taxon>
        <taxon>Bacilli</taxon>
        <taxon>Lactobacillales</taxon>
        <taxon>Lactobacillaceae</taxon>
        <taxon>Furfurilactobacillus</taxon>
    </lineage>
</organism>
<keyword evidence="1" id="KW-0812">Transmembrane</keyword>
<accession>A0ABT6D777</accession>
<gene>
    <name evidence="2" type="ORF">NNA32_01890</name>
</gene>
<comment type="caution">
    <text evidence="2">The sequence shown here is derived from an EMBL/GenBank/DDBJ whole genome shotgun (WGS) entry which is preliminary data.</text>
</comment>
<evidence type="ECO:0000256" key="1">
    <source>
        <dbReference type="SAM" id="Phobius"/>
    </source>
</evidence>
<protein>
    <submittedName>
        <fullName evidence="2">Uncharacterized protein</fullName>
    </submittedName>
</protein>
<keyword evidence="1" id="KW-0472">Membrane</keyword>
<keyword evidence="1" id="KW-1133">Transmembrane helix</keyword>
<feature type="transmembrane region" description="Helical" evidence="1">
    <location>
        <begin position="90"/>
        <end position="110"/>
    </location>
</feature>